<sequence length="99" mass="11273">FGVTETWLHPDTPSDHYIMPGYSLLRSDRQTERGGSGGGVALYLKEGIKYERHFLQHVDPGIEYLCVVLKLKGTRLGLCVVYRPTYIRHTQLDALFHAL</sequence>
<name>A0A1B6F7G3_9HEMI</name>
<dbReference type="SUPFAM" id="SSF56219">
    <property type="entry name" value="DNase I-like"/>
    <property type="match status" value="1"/>
</dbReference>
<dbReference type="AlphaFoldDB" id="A0A1B6F7G3"/>
<protein>
    <submittedName>
        <fullName evidence="1">Uncharacterized protein</fullName>
    </submittedName>
</protein>
<evidence type="ECO:0000313" key="1">
    <source>
        <dbReference type="EMBL" id="JAS46188.1"/>
    </source>
</evidence>
<dbReference type="EMBL" id="GECZ01023581">
    <property type="protein sequence ID" value="JAS46188.1"/>
    <property type="molecule type" value="Transcribed_RNA"/>
</dbReference>
<feature type="non-terminal residue" evidence="1">
    <location>
        <position position="99"/>
    </location>
</feature>
<reference evidence="1" key="1">
    <citation type="submission" date="2015-11" db="EMBL/GenBank/DDBJ databases">
        <title>De novo transcriptome assembly of four potential Pierce s Disease insect vectors from Arizona vineyards.</title>
        <authorList>
            <person name="Tassone E.E."/>
        </authorList>
    </citation>
    <scope>NUCLEOTIDE SEQUENCE</scope>
</reference>
<gene>
    <name evidence="1" type="ORF">g.50568</name>
</gene>
<feature type="non-terminal residue" evidence="1">
    <location>
        <position position="1"/>
    </location>
</feature>
<proteinExistence type="predicted"/>
<dbReference type="Gene3D" id="3.60.10.10">
    <property type="entry name" value="Endonuclease/exonuclease/phosphatase"/>
    <property type="match status" value="1"/>
</dbReference>
<dbReference type="InterPro" id="IPR036691">
    <property type="entry name" value="Endo/exonu/phosph_ase_sf"/>
</dbReference>
<accession>A0A1B6F7G3</accession>
<organism evidence="1">
    <name type="scientific">Cuerna arida</name>
    <dbReference type="NCBI Taxonomy" id="1464854"/>
    <lineage>
        <taxon>Eukaryota</taxon>
        <taxon>Metazoa</taxon>
        <taxon>Ecdysozoa</taxon>
        <taxon>Arthropoda</taxon>
        <taxon>Hexapoda</taxon>
        <taxon>Insecta</taxon>
        <taxon>Pterygota</taxon>
        <taxon>Neoptera</taxon>
        <taxon>Paraneoptera</taxon>
        <taxon>Hemiptera</taxon>
        <taxon>Auchenorrhyncha</taxon>
        <taxon>Membracoidea</taxon>
        <taxon>Cicadellidae</taxon>
        <taxon>Cicadellinae</taxon>
        <taxon>Proconiini</taxon>
        <taxon>Cuerna</taxon>
    </lineage>
</organism>